<dbReference type="SUPFAM" id="SSF53756">
    <property type="entry name" value="UDP-Glycosyltransferase/glycogen phosphorylase"/>
    <property type="match status" value="1"/>
</dbReference>
<evidence type="ECO:0000313" key="2">
    <source>
        <dbReference type="Proteomes" id="UP001211249"/>
    </source>
</evidence>
<dbReference type="EMBL" id="JAQMUC010000096">
    <property type="protein sequence ID" value="MDB9537690.1"/>
    <property type="molecule type" value="Genomic_DNA"/>
</dbReference>
<dbReference type="Proteomes" id="UP001211249">
    <property type="component" value="Unassembled WGS sequence"/>
</dbReference>
<protein>
    <submittedName>
        <fullName evidence="1">Glycosyltransferase</fullName>
        <ecNumber evidence="1">2.4.-.-</ecNumber>
    </submittedName>
</protein>
<organism evidence="1 2">
    <name type="scientific">Dolichospermum planctonicum CS-1226</name>
    <dbReference type="NCBI Taxonomy" id="3021751"/>
    <lineage>
        <taxon>Bacteria</taxon>
        <taxon>Bacillati</taxon>
        <taxon>Cyanobacteriota</taxon>
        <taxon>Cyanophyceae</taxon>
        <taxon>Nostocales</taxon>
        <taxon>Aphanizomenonaceae</taxon>
        <taxon>Dolichospermum</taxon>
        <taxon>Dolichospermum planctonicum</taxon>
    </lineage>
</organism>
<dbReference type="RefSeq" id="WP_271797344.1">
    <property type="nucleotide sequence ID" value="NZ_JAQMUC010000096.1"/>
</dbReference>
<evidence type="ECO:0000313" key="1">
    <source>
        <dbReference type="EMBL" id="MDB9537690.1"/>
    </source>
</evidence>
<proteinExistence type="predicted"/>
<comment type="caution">
    <text evidence="1">The sequence shown here is derived from an EMBL/GenBank/DDBJ whole genome shotgun (WGS) entry which is preliminary data.</text>
</comment>
<keyword evidence="1" id="KW-0328">Glycosyltransferase</keyword>
<sequence length="539" mass="60658">MEILTSNRLKLWQEEGSSQIQQNFQEFRSLVAQAKDYLESGEYTMAAVYAEMAAAYAIGKHCGLFASPELDRILVKIGQKALKRSTYPNKSLSLSRSHRNVLHVATSTAGIGGHSRMIWRWIQQDTGSSHSVVLTRQAPSRVPKALREAVNNRNGKIYVLNKGFDGLISCSQRLRKIAVKADLIVLHTSGEDIIPIIAFANKEQSAPILFLNHSDHMFWLGASISDIVINLRQSGMTLSHTRRGIEPERNVLLPIILEPTQRILSRAEAKGKLGIPENSILLLSIARAPKYRTIDGITFADAHLPLLEKYQQAILVVIGPGNGNEDWSAAIQKTQGRIRVLAETEDTAMFYQAADIYVDSFPFTSITSLLEAGSYGVPLVSQYPYHSNSDLCKILGSDAPGLTDNMLLTGDLNEYTAILSNLIKDQQFRLSLGERTQIKITNFHTGNNWQCFLEEVYIRAANISKTNINSNSTDDQMSISEPDVFLPYIYGWDVNVDWHICLMPINQRLWHCFRLAKKYHWRKILILLLPHRIHGYLKS</sequence>
<dbReference type="Gene3D" id="3.40.50.2000">
    <property type="entry name" value="Glycogen Phosphorylase B"/>
    <property type="match status" value="1"/>
</dbReference>
<dbReference type="GO" id="GO:0016757">
    <property type="term" value="F:glycosyltransferase activity"/>
    <property type="evidence" value="ECO:0007669"/>
    <property type="project" value="UniProtKB-KW"/>
</dbReference>
<keyword evidence="2" id="KW-1185">Reference proteome</keyword>
<gene>
    <name evidence="1" type="ORF">PN451_17945</name>
</gene>
<name>A0ABT5AK48_9CYAN</name>
<dbReference type="EC" id="2.4.-.-" evidence="1"/>
<accession>A0ABT5AK48</accession>
<keyword evidence="1" id="KW-0808">Transferase</keyword>
<reference evidence="1 2" key="1">
    <citation type="submission" date="2023-01" db="EMBL/GenBank/DDBJ databases">
        <title>Genomes from the Australian National Cyanobacteria Reference Collection.</title>
        <authorList>
            <person name="Willis A."/>
            <person name="Lee E.M.F."/>
        </authorList>
    </citation>
    <scope>NUCLEOTIDE SEQUENCE [LARGE SCALE GENOMIC DNA]</scope>
    <source>
        <strain evidence="1 2">CS-1226</strain>
    </source>
</reference>